<evidence type="ECO:0000313" key="2">
    <source>
        <dbReference type="Proteomes" id="UP001432180"/>
    </source>
</evidence>
<dbReference type="EMBL" id="CP121472">
    <property type="protein sequence ID" value="WPL17344.1"/>
    <property type="molecule type" value="Genomic_DNA"/>
</dbReference>
<reference evidence="1 2" key="1">
    <citation type="journal article" date="2023" name="Microorganisms">
        <title>Thiorhodovibrio frisius and Trv. litoralis spp. nov., Two Novel Members from a Clade of Fastidious Purple Sulfur Bacteria That Exhibit Unique Red-Shifted Light-Harvesting Capabilities.</title>
        <authorList>
            <person name="Methner A."/>
            <person name="Kuzyk S.B."/>
            <person name="Petersen J."/>
            <person name="Bauer S."/>
            <person name="Brinkmann H."/>
            <person name="Sichau K."/>
            <person name="Wanner G."/>
            <person name="Wolf J."/>
            <person name="Neumann-Schaal M."/>
            <person name="Henke P."/>
            <person name="Tank M."/>
            <person name="Sproer C."/>
            <person name="Bunk B."/>
            <person name="Overmann J."/>
        </authorList>
    </citation>
    <scope>NUCLEOTIDE SEQUENCE [LARGE SCALE GENOMIC DNA]</scope>
    <source>
        <strain evidence="1 2">DSM 6702</strain>
    </source>
</reference>
<accession>A0ABZ0S9Y9</accession>
<proteinExistence type="predicted"/>
<name>A0ABZ0S9Y9_9GAMM</name>
<evidence type="ECO:0000313" key="1">
    <source>
        <dbReference type="EMBL" id="WPL17344.1"/>
    </source>
</evidence>
<dbReference type="Proteomes" id="UP001432180">
    <property type="component" value="Chromosome"/>
</dbReference>
<gene>
    <name evidence="1" type="ORF">Thiowin_02348</name>
</gene>
<keyword evidence="2" id="KW-1185">Reference proteome</keyword>
<dbReference type="RefSeq" id="WP_328987857.1">
    <property type="nucleotide sequence ID" value="NZ_CP121472.1"/>
</dbReference>
<sequence length="71" mass="8334">MQADPNCPYADITDERMDQDIRERYGQVLALVNQTVAINCMPCKRDSFLRVFPRSRVQRQDDGRWTVHVHA</sequence>
<organism evidence="1 2">
    <name type="scientific">Thiorhodovibrio winogradskyi</name>
    <dbReference type="NCBI Taxonomy" id="77007"/>
    <lineage>
        <taxon>Bacteria</taxon>
        <taxon>Pseudomonadati</taxon>
        <taxon>Pseudomonadota</taxon>
        <taxon>Gammaproteobacteria</taxon>
        <taxon>Chromatiales</taxon>
        <taxon>Chromatiaceae</taxon>
        <taxon>Thiorhodovibrio</taxon>
    </lineage>
</organism>
<protein>
    <submittedName>
        <fullName evidence="1">Uncharacterized protein</fullName>
    </submittedName>
</protein>